<dbReference type="Proteomes" id="UP001302429">
    <property type="component" value="Chromosome"/>
</dbReference>
<feature type="domain" description="RNA polymerase sigma-70 region 4" evidence="7">
    <location>
        <begin position="187"/>
        <end position="235"/>
    </location>
</feature>
<dbReference type="Gene3D" id="1.10.1740.10">
    <property type="match status" value="1"/>
</dbReference>
<dbReference type="InterPro" id="IPR000943">
    <property type="entry name" value="RNA_pol_sigma70"/>
</dbReference>
<organism evidence="8 9">
    <name type="scientific">Alterisphingorhabdus coralli</name>
    <dbReference type="NCBI Taxonomy" id="3071408"/>
    <lineage>
        <taxon>Bacteria</taxon>
        <taxon>Pseudomonadati</taxon>
        <taxon>Pseudomonadota</taxon>
        <taxon>Alphaproteobacteria</taxon>
        <taxon>Sphingomonadales</taxon>
        <taxon>Sphingomonadaceae</taxon>
        <taxon>Alterisphingorhabdus (ex Yan et al. 2024)</taxon>
    </lineage>
</organism>
<keyword evidence="1" id="KW-0805">Transcription regulation</keyword>
<dbReference type="InterPro" id="IPR007627">
    <property type="entry name" value="RNA_pol_sigma70_r2"/>
</dbReference>
<evidence type="ECO:0000259" key="7">
    <source>
        <dbReference type="Pfam" id="PF04545"/>
    </source>
</evidence>
<dbReference type="KEGG" id="acoa:RB602_13050"/>
<dbReference type="SUPFAM" id="SSF88659">
    <property type="entry name" value="Sigma3 and sigma4 domains of RNA polymerase sigma factors"/>
    <property type="match status" value="2"/>
</dbReference>
<dbReference type="PANTHER" id="PTHR30385">
    <property type="entry name" value="SIGMA FACTOR F FLAGELLAR"/>
    <property type="match status" value="1"/>
</dbReference>
<dbReference type="InterPro" id="IPR007624">
    <property type="entry name" value="RNA_pol_sigma70_r3"/>
</dbReference>
<dbReference type="InterPro" id="IPR014284">
    <property type="entry name" value="RNA_pol_sigma-70_dom"/>
</dbReference>
<dbReference type="AlphaFoldDB" id="A0AA97F5J4"/>
<dbReference type="NCBIfam" id="TIGR02937">
    <property type="entry name" value="sigma70-ECF"/>
    <property type="match status" value="1"/>
</dbReference>
<keyword evidence="2" id="KW-0731">Sigma factor</keyword>
<dbReference type="SUPFAM" id="SSF88946">
    <property type="entry name" value="Sigma2 domain of RNA polymerase sigma factors"/>
    <property type="match status" value="1"/>
</dbReference>
<dbReference type="GO" id="GO:0006352">
    <property type="term" value="P:DNA-templated transcription initiation"/>
    <property type="evidence" value="ECO:0007669"/>
    <property type="project" value="InterPro"/>
</dbReference>
<dbReference type="InterPro" id="IPR013325">
    <property type="entry name" value="RNA_pol_sigma_r2"/>
</dbReference>
<sequence length="242" mass="27275">MYESPSQSALYSRKPKAITPGELVEQNLPLVRKIAWHVRGMAPGTVDIEDLVQIGMVALVEAANRYEDQGHNFATYAGTRVRGALIDHLRASSNLCRSALTMRKAMRQTADKLAQELGREPTEAEMAEAMGLEPAVYRERADKAQQMQMESMDEVYSEHSMWFADEQESVDETIEKDQLKALLSANLAQLKEREQMILQLHFIEELNLDEIGKVLDITAARVCQIKKAALDTLRKRLTAQMA</sequence>
<evidence type="ECO:0000256" key="1">
    <source>
        <dbReference type="ARBA" id="ARBA00023015"/>
    </source>
</evidence>
<dbReference type="PRINTS" id="PR00046">
    <property type="entry name" value="SIGMA70FCT"/>
</dbReference>
<dbReference type="Pfam" id="PF04539">
    <property type="entry name" value="Sigma70_r3"/>
    <property type="match status" value="1"/>
</dbReference>
<name>A0AA97F5J4_9SPHN</name>
<accession>A0AA97F5J4</accession>
<dbReference type="Pfam" id="PF04545">
    <property type="entry name" value="Sigma70_r4"/>
    <property type="match status" value="1"/>
</dbReference>
<evidence type="ECO:0000259" key="6">
    <source>
        <dbReference type="Pfam" id="PF04542"/>
    </source>
</evidence>
<proteinExistence type="predicted"/>
<evidence type="ECO:0000313" key="9">
    <source>
        <dbReference type="Proteomes" id="UP001302429"/>
    </source>
</evidence>
<dbReference type="PANTHER" id="PTHR30385:SF7">
    <property type="entry name" value="RNA POLYMERASE SIGMA FACTOR FLIA"/>
    <property type="match status" value="1"/>
</dbReference>
<dbReference type="Pfam" id="PF04542">
    <property type="entry name" value="Sigma70_r2"/>
    <property type="match status" value="1"/>
</dbReference>
<dbReference type="GO" id="GO:0003899">
    <property type="term" value="F:DNA-directed RNA polymerase activity"/>
    <property type="evidence" value="ECO:0007669"/>
    <property type="project" value="InterPro"/>
</dbReference>
<keyword evidence="4" id="KW-0804">Transcription</keyword>
<dbReference type="NCBIfam" id="NF005413">
    <property type="entry name" value="PRK06986.1"/>
    <property type="match status" value="1"/>
</dbReference>
<dbReference type="Gene3D" id="1.20.140.160">
    <property type="match status" value="1"/>
</dbReference>
<evidence type="ECO:0000256" key="2">
    <source>
        <dbReference type="ARBA" id="ARBA00023082"/>
    </source>
</evidence>
<keyword evidence="9" id="KW-1185">Reference proteome</keyword>
<dbReference type="GO" id="GO:0003677">
    <property type="term" value="F:DNA binding"/>
    <property type="evidence" value="ECO:0007669"/>
    <property type="project" value="UniProtKB-KW"/>
</dbReference>
<dbReference type="RefSeq" id="WP_317081069.1">
    <property type="nucleotide sequence ID" value="NZ_CP136594.1"/>
</dbReference>
<evidence type="ECO:0000259" key="5">
    <source>
        <dbReference type="Pfam" id="PF04539"/>
    </source>
</evidence>
<keyword evidence="3" id="KW-0238">DNA-binding</keyword>
<protein>
    <submittedName>
        <fullName evidence="8">RNA polymerase sigma factor FliA</fullName>
    </submittedName>
</protein>
<dbReference type="InterPro" id="IPR013324">
    <property type="entry name" value="RNA_pol_sigma_r3/r4-like"/>
</dbReference>
<feature type="domain" description="RNA polymerase sigma-70 region 2" evidence="6">
    <location>
        <begin position="23"/>
        <end position="92"/>
    </location>
</feature>
<dbReference type="GO" id="GO:0016987">
    <property type="term" value="F:sigma factor activity"/>
    <property type="evidence" value="ECO:0007669"/>
    <property type="project" value="UniProtKB-KW"/>
</dbReference>
<evidence type="ECO:0000256" key="3">
    <source>
        <dbReference type="ARBA" id="ARBA00023125"/>
    </source>
</evidence>
<dbReference type="NCBIfam" id="TIGR02479">
    <property type="entry name" value="FliA_WhiG"/>
    <property type="match status" value="1"/>
</dbReference>
<dbReference type="InterPro" id="IPR012845">
    <property type="entry name" value="RNA_pol_sigma_FliA_WhiG"/>
</dbReference>
<reference evidence="8 9" key="1">
    <citation type="submission" date="2023-10" db="EMBL/GenBank/DDBJ databases">
        <title>Complete genome sequence of a Sphingomonadaceae bacterium.</title>
        <authorList>
            <person name="Yan C."/>
        </authorList>
    </citation>
    <scope>NUCLEOTIDE SEQUENCE [LARGE SCALE GENOMIC DNA]</scope>
    <source>
        <strain evidence="8 9">SCSIO 66989</strain>
    </source>
</reference>
<dbReference type="PIRSF" id="PIRSF000770">
    <property type="entry name" value="RNA_pol_sigma-SigE/K"/>
    <property type="match status" value="1"/>
</dbReference>
<feature type="domain" description="RNA polymerase sigma-70 region 3" evidence="5">
    <location>
        <begin position="107"/>
        <end position="154"/>
    </location>
</feature>
<gene>
    <name evidence="8" type="primary">fliA</name>
    <name evidence="8" type="ORF">RB602_13050</name>
</gene>
<evidence type="ECO:0000256" key="4">
    <source>
        <dbReference type="ARBA" id="ARBA00023163"/>
    </source>
</evidence>
<dbReference type="EMBL" id="CP136594">
    <property type="protein sequence ID" value="WOE74759.1"/>
    <property type="molecule type" value="Genomic_DNA"/>
</dbReference>
<evidence type="ECO:0000313" key="8">
    <source>
        <dbReference type="EMBL" id="WOE74759.1"/>
    </source>
</evidence>
<dbReference type="CDD" id="cd06171">
    <property type="entry name" value="Sigma70_r4"/>
    <property type="match status" value="1"/>
</dbReference>
<dbReference type="InterPro" id="IPR007630">
    <property type="entry name" value="RNA_pol_sigma70_r4"/>
</dbReference>